<evidence type="ECO:0000313" key="2">
    <source>
        <dbReference type="Proteomes" id="UP000000343"/>
    </source>
</evidence>
<protein>
    <submittedName>
        <fullName evidence="1">Uncharacterized protein</fullName>
    </submittedName>
</protein>
<reference evidence="2" key="1">
    <citation type="submission" date="2011-01" db="EMBL/GenBank/DDBJ databases">
        <title>Complete sequence of chromosome of Acidobacterium sp. MP5ACTX9.</title>
        <authorList>
            <consortium name="US DOE Joint Genome Institute"/>
            <person name="Lucas S."/>
            <person name="Copeland A."/>
            <person name="Lapidus A."/>
            <person name="Cheng J.-F."/>
            <person name="Goodwin L."/>
            <person name="Pitluck S."/>
            <person name="Teshima H."/>
            <person name="Detter J.C."/>
            <person name="Han C."/>
            <person name="Tapia R."/>
            <person name="Land M."/>
            <person name="Hauser L."/>
            <person name="Kyrpides N."/>
            <person name="Ivanova N."/>
            <person name="Ovchinnikova G."/>
            <person name="Pagani I."/>
            <person name="Rawat S.R."/>
            <person name="Mannisto M."/>
            <person name="Haggblom M.M."/>
            <person name="Woyke T."/>
        </authorList>
    </citation>
    <scope>NUCLEOTIDE SEQUENCE [LARGE SCALE GENOMIC DNA]</scope>
    <source>
        <strain evidence="2">MP5ACTX9</strain>
    </source>
</reference>
<accession>E8X5I7</accession>
<sequence length="64" mass="7064">MTAVCPACAETKLKPVHSTLPDTLLELMGIHHYRCPFCRRNTYTAAPLAHISQPEKPSASLHHA</sequence>
<dbReference type="EMBL" id="CP002480">
    <property type="protein sequence ID" value="ADW70614.1"/>
    <property type="molecule type" value="Genomic_DNA"/>
</dbReference>
<dbReference type="KEGG" id="acm:AciX9_3611"/>
<dbReference type="Proteomes" id="UP000000343">
    <property type="component" value="Chromosome"/>
</dbReference>
<dbReference type="PaxDb" id="1198114-AciX9_3611"/>
<dbReference type="HOGENOM" id="CLU_2861461_0_0_0"/>
<proteinExistence type="predicted"/>
<evidence type="ECO:0000313" key="1">
    <source>
        <dbReference type="EMBL" id="ADW70614.1"/>
    </source>
</evidence>
<organism evidence="2">
    <name type="scientific">Granulicella tundricola (strain ATCC BAA-1859 / DSM 23138 / MP5ACTX9)</name>
    <dbReference type="NCBI Taxonomy" id="1198114"/>
    <lineage>
        <taxon>Bacteria</taxon>
        <taxon>Pseudomonadati</taxon>
        <taxon>Acidobacteriota</taxon>
        <taxon>Terriglobia</taxon>
        <taxon>Terriglobales</taxon>
        <taxon>Acidobacteriaceae</taxon>
        <taxon>Granulicella</taxon>
    </lineage>
</organism>
<keyword evidence="2" id="KW-1185">Reference proteome</keyword>
<dbReference type="AlphaFoldDB" id="E8X5I7"/>
<name>E8X5I7_GRATM</name>
<gene>
    <name evidence="1" type="ordered locus">AciX9_3611</name>
</gene>